<gene>
    <name evidence="2" type="ORF">PVAP13_6KG095535</name>
</gene>
<accession>A0A8T0RBS2</accession>
<dbReference type="Proteomes" id="UP000823388">
    <property type="component" value="Chromosome 6K"/>
</dbReference>
<evidence type="ECO:0000313" key="2">
    <source>
        <dbReference type="EMBL" id="KAG2582279.1"/>
    </source>
</evidence>
<evidence type="ECO:0000256" key="1">
    <source>
        <dbReference type="SAM" id="MobiDB-lite"/>
    </source>
</evidence>
<dbReference type="EMBL" id="CM029047">
    <property type="protein sequence ID" value="KAG2582279.1"/>
    <property type="molecule type" value="Genomic_DNA"/>
</dbReference>
<keyword evidence="3" id="KW-1185">Reference proteome</keyword>
<protein>
    <submittedName>
        <fullName evidence="2">Uncharacterized protein</fullName>
    </submittedName>
</protein>
<feature type="compositionally biased region" description="Basic residues" evidence="1">
    <location>
        <begin position="17"/>
        <end position="30"/>
    </location>
</feature>
<comment type="caution">
    <text evidence="2">The sequence shown here is derived from an EMBL/GenBank/DDBJ whole genome shotgun (WGS) entry which is preliminary data.</text>
</comment>
<organism evidence="2 3">
    <name type="scientific">Panicum virgatum</name>
    <name type="common">Blackwell switchgrass</name>
    <dbReference type="NCBI Taxonomy" id="38727"/>
    <lineage>
        <taxon>Eukaryota</taxon>
        <taxon>Viridiplantae</taxon>
        <taxon>Streptophyta</taxon>
        <taxon>Embryophyta</taxon>
        <taxon>Tracheophyta</taxon>
        <taxon>Spermatophyta</taxon>
        <taxon>Magnoliopsida</taxon>
        <taxon>Liliopsida</taxon>
        <taxon>Poales</taxon>
        <taxon>Poaceae</taxon>
        <taxon>PACMAD clade</taxon>
        <taxon>Panicoideae</taxon>
        <taxon>Panicodae</taxon>
        <taxon>Paniceae</taxon>
        <taxon>Panicinae</taxon>
        <taxon>Panicum</taxon>
        <taxon>Panicum sect. Hiantes</taxon>
    </lineage>
</organism>
<reference evidence="2" key="1">
    <citation type="submission" date="2020-05" db="EMBL/GenBank/DDBJ databases">
        <title>WGS assembly of Panicum virgatum.</title>
        <authorList>
            <person name="Lovell J.T."/>
            <person name="Jenkins J."/>
            <person name="Shu S."/>
            <person name="Juenger T.E."/>
            <person name="Schmutz J."/>
        </authorList>
    </citation>
    <scope>NUCLEOTIDE SEQUENCE</scope>
    <source>
        <strain evidence="2">AP13</strain>
    </source>
</reference>
<sequence length="36" mass="4181">MPLKFETEMELATHLAGQKRKKHDSLRSHKAVVSLY</sequence>
<evidence type="ECO:0000313" key="3">
    <source>
        <dbReference type="Proteomes" id="UP000823388"/>
    </source>
</evidence>
<feature type="region of interest" description="Disordered" evidence="1">
    <location>
        <begin position="16"/>
        <end position="36"/>
    </location>
</feature>
<proteinExistence type="predicted"/>
<dbReference type="AlphaFoldDB" id="A0A8T0RBS2"/>
<name>A0A8T0RBS2_PANVG</name>